<protein>
    <recommendedName>
        <fullName evidence="3">Flagellin</fullName>
    </recommendedName>
</protein>
<feature type="domain" description="Flagellin N-terminal" evidence="4">
    <location>
        <begin position="5"/>
        <end position="139"/>
    </location>
</feature>
<dbReference type="PANTHER" id="PTHR42792:SF2">
    <property type="entry name" value="FLAGELLIN"/>
    <property type="match status" value="1"/>
</dbReference>
<reference evidence="7" key="1">
    <citation type="journal article" date="2009" name="Appl. Environ. Microbiol.">
        <title>Complete genome sequence of the chemolithoautotrophic marine magnetotactic coccus strain MC-1.</title>
        <authorList>
            <person name="Schubbe S."/>
            <person name="Williams T.J."/>
            <person name="Xie G."/>
            <person name="Kiss H.E."/>
            <person name="Brettin T.S."/>
            <person name="Martinez D."/>
            <person name="Ross C.A."/>
            <person name="Schuler D."/>
            <person name="Cox B.L."/>
            <person name="Nealson K.H."/>
            <person name="Bazylinski D.A."/>
        </authorList>
    </citation>
    <scope>NUCLEOTIDE SEQUENCE [LARGE SCALE GENOMIC DNA]</scope>
    <source>
        <strain evidence="7">ATCC BAA-1437 / JCM 17883 / MC-1</strain>
    </source>
</reference>
<dbReference type="EMBL" id="CP000471">
    <property type="protein sequence ID" value="ABK42606.1"/>
    <property type="molecule type" value="Genomic_DNA"/>
</dbReference>
<comment type="subcellular location">
    <subcellularLocation>
        <location evidence="3">Secreted</location>
    </subcellularLocation>
    <subcellularLocation>
        <location evidence="3">Bacterial flagellum</location>
    </subcellularLocation>
</comment>
<keyword evidence="6" id="KW-0969">Cilium</keyword>
<evidence type="ECO:0000259" key="5">
    <source>
        <dbReference type="Pfam" id="PF00700"/>
    </source>
</evidence>
<dbReference type="Gene3D" id="1.20.1330.10">
    <property type="entry name" value="f41 fragment of flagellin, N-terminal domain"/>
    <property type="match status" value="2"/>
</dbReference>
<comment type="similarity">
    <text evidence="1 3">Belongs to the bacterial flagellin family.</text>
</comment>
<dbReference type="Gene3D" id="6.10.280.190">
    <property type="match status" value="1"/>
</dbReference>
<keyword evidence="6" id="KW-0282">Flagellum</keyword>
<sequence>MALTINTNMAALIASKNLNNVQGSLNKSFQRLSSGLRINSAADDAAGLSQASRMSSTIRGSNQAIRNTNDGISIAQVAETALNETESALQRIRELTVQAANGTMTTTDRSDISKEVQALAAEIQRISTDTKFNGNTLLSTGGFSAYIKTNAEATAATVAVQVGSATSTALGIYQTLSFATASKATSALTAIDNALSSVSSMRASLGAVQSRLESVVSGLQGIVENTTSARSRIMDADVAAETTNLTRSAIIQQAGVAILAQANQQPSIVLALLS</sequence>
<dbReference type="eggNOG" id="COG1344">
    <property type="taxonomic scope" value="Bacteria"/>
</dbReference>
<evidence type="ECO:0000313" key="7">
    <source>
        <dbReference type="Proteomes" id="UP000002586"/>
    </source>
</evidence>
<comment type="function">
    <text evidence="3">Flagellin is the subunit protein which polymerizes to form the filaments of bacterial flagella.</text>
</comment>
<proteinExistence type="inferred from homology"/>
<name>A0L3R3_MAGMM</name>
<evidence type="ECO:0000256" key="3">
    <source>
        <dbReference type="RuleBase" id="RU362073"/>
    </source>
</evidence>
<dbReference type="PRINTS" id="PR00207">
    <property type="entry name" value="FLAGELLIN"/>
</dbReference>
<dbReference type="GO" id="GO:0005198">
    <property type="term" value="F:structural molecule activity"/>
    <property type="evidence" value="ECO:0007669"/>
    <property type="project" value="UniProtKB-UniRule"/>
</dbReference>
<keyword evidence="6" id="KW-0966">Cell projection</keyword>
<keyword evidence="7" id="KW-1185">Reference proteome</keyword>
<evidence type="ECO:0000256" key="2">
    <source>
        <dbReference type="ARBA" id="ARBA00023143"/>
    </source>
</evidence>
<dbReference type="GO" id="GO:0009288">
    <property type="term" value="C:bacterial-type flagellum"/>
    <property type="evidence" value="ECO:0007669"/>
    <property type="project" value="UniProtKB-SubCell"/>
</dbReference>
<dbReference type="InterPro" id="IPR046358">
    <property type="entry name" value="Flagellin_C"/>
</dbReference>
<accession>A0L3R3</accession>
<dbReference type="Pfam" id="PF00669">
    <property type="entry name" value="Flagellin_N"/>
    <property type="match status" value="1"/>
</dbReference>
<dbReference type="InterPro" id="IPR001492">
    <property type="entry name" value="Flagellin"/>
</dbReference>
<dbReference type="KEGG" id="mgm:Mmc1_0077"/>
<dbReference type="GO" id="GO:0005576">
    <property type="term" value="C:extracellular region"/>
    <property type="evidence" value="ECO:0007669"/>
    <property type="project" value="UniProtKB-SubCell"/>
</dbReference>
<evidence type="ECO:0000256" key="1">
    <source>
        <dbReference type="ARBA" id="ARBA00005709"/>
    </source>
</evidence>
<keyword evidence="3" id="KW-0964">Secreted</keyword>
<dbReference type="InterPro" id="IPR001029">
    <property type="entry name" value="Flagellin_N"/>
</dbReference>
<dbReference type="Pfam" id="PF00700">
    <property type="entry name" value="Flagellin_C"/>
    <property type="match status" value="1"/>
</dbReference>
<feature type="domain" description="Flagellin C-terminal" evidence="5">
    <location>
        <begin position="188"/>
        <end position="273"/>
    </location>
</feature>
<dbReference type="PANTHER" id="PTHR42792">
    <property type="entry name" value="FLAGELLIN"/>
    <property type="match status" value="1"/>
</dbReference>
<dbReference type="RefSeq" id="WP_011711779.1">
    <property type="nucleotide sequence ID" value="NC_008576.1"/>
</dbReference>
<keyword evidence="2 3" id="KW-0975">Bacterial flagellum</keyword>
<dbReference type="AlphaFoldDB" id="A0L3R3"/>
<organism evidence="6 7">
    <name type="scientific">Magnetococcus marinus (strain ATCC BAA-1437 / JCM 17883 / MC-1)</name>
    <dbReference type="NCBI Taxonomy" id="156889"/>
    <lineage>
        <taxon>Bacteria</taxon>
        <taxon>Pseudomonadati</taxon>
        <taxon>Pseudomonadota</taxon>
        <taxon>Magnetococcia</taxon>
        <taxon>Magnetococcales</taxon>
        <taxon>Magnetococcaceae</taxon>
        <taxon>Magnetococcus</taxon>
    </lineage>
</organism>
<dbReference type="Proteomes" id="UP000002586">
    <property type="component" value="Chromosome"/>
</dbReference>
<dbReference type="OrthoDB" id="9796789at2"/>
<dbReference type="STRING" id="156889.Mmc1_0077"/>
<dbReference type="Gene3D" id="6.10.10.10">
    <property type="entry name" value="Flagellar export chaperone, C-terminal domain"/>
    <property type="match status" value="1"/>
</dbReference>
<dbReference type="HOGENOM" id="CLU_011142_2_2_5"/>
<evidence type="ECO:0000313" key="6">
    <source>
        <dbReference type="EMBL" id="ABK42606.1"/>
    </source>
</evidence>
<evidence type="ECO:0000259" key="4">
    <source>
        <dbReference type="Pfam" id="PF00669"/>
    </source>
</evidence>
<gene>
    <name evidence="6" type="ordered locus">Mmc1_0077</name>
</gene>
<dbReference type="SUPFAM" id="SSF64518">
    <property type="entry name" value="Phase 1 flagellin"/>
    <property type="match status" value="1"/>
</dbReference>
<dbReference type="InterPro" id="IPR042187">
    <property type="entry name" value="Flagellin_C_sub2"/>
</dbReference>
<reference evidence="6 7" key="2">
    <citation type="journal article" date="2012" name="Int. J. Syst. Evol. Microbiol.">
        <title>Magnetococcus marinus gen. nov., sp. nov., a marine, magnetotactic bacterium that represents a novel lineage (Magnetococcaceae fam. nov.; Magnetococcales ord. nov.) at the base of the Alphaproteobacteria.</title>
        <authorList>
            <person name="Bazylinski D.A."/>
            <person name="Williams T.J."/>
            <person name="Lefevre C.T."/>
            <person name="Berg R.J."/>
            <person name="Zhang C.L."/>
            <person name="Bowser S.S."/>
            <person name="Dean A.J."/>
            <person name="Beveridge T.J."/>
        </authorList>
    </citation>
    <scope>NUCLEOTIDE SEQUENCE [LARGE SCALE GENOMIC DNA]</scope>
    <source>
        <strain evidence="7">ATCC BAA-1437 / JCM 17883 / MC-1</strain>
    </source>
</reference>